<keyword evidence="7" id="KW-0732">Signal</keyword>
<dbReference type="InterPro" id="IPR000718">
    <property type="entry name" value="Peptidase_M13"/>
</dbReference>
<organism evidence="10 11">
    <name type="scientific">Ceratocystis lukuohia</name>
    <dbReference type="NCBI Taxonomy" id="2019550"/>
    <lineage>
        <taxon>Eukaryota</taxon>
        <taxon>Fungi</taxon>
        <taxon>Dikarya</taxon>
        <taxon>Ascomycota</taxon>
        <taxon>Pezizomycotina</taxon>
        <taxon>Sordariomycetes</taxon>
        <taxon>Hypocreomycetidae</taxon>
        <taxon>Microascales</taxon>
        <taxon>Ceratocystidaceae</taxon>
        <taxon>Ceratocystis</taxon>
    </lineage>
</organism>
<keyword evidence="3" id="KW-0479">Metal-binding</keyword>
<dbReference type="CDD" id="cd08662">
    <property type="entry name" value="M13"/>
    <property type="match status" value="1"/>
</dbReference>
<keyword evidence="5" id="KW-0862">Zinc</keyword>
<evidence type="ECO:0000256" key="7">
    <source>
        <dbReference type="SAM" id="SignalP"/>
    </source>
</evidence>
<dbReference type="PROSITE" id="PS51885">
    <property type="entry name" value="NEPRILYSIN"/>
    <property type="match status" value="1"/>
</dbReference>
<accession>A0ABR4MR17</accession>
<reference evidence="10 11" key="1">
    <citation type="submission" date="2020-05" db="EMBL/GenBank/DDBJ databases">
        <title>Ceratocystis lukuohia genome.</title>
        <authorList>
            <person name="Harrington T.C."/>
            <person name="Kim K."/>
            <person name="Mayers C.G."/>
        </authorList>
    </citation>
    <scope>NUCLEOTIDE SEQUENCE [LARGE SCALE GENOMIC DNA]</scope>
    <source>
        <strain evidence="10 11">C4212</strain>
    </source>
</reference>
<gene>
    <name evidence="10" type="ORF">HOO65_010033</name>
</gene>
<dbReference type="GeneID" id="98114279"/>
<feature type="signal peptide" evidence="7">
    <location>
        <begin position="1"/>
        <end position="24"/>
    </location>
</feature>
<dbReference type="Gene3D" id="3.40.390.10">
    <property type="entry name" value="Collagenase (Catalytic Domain)"/>
    <property type="match status" value="1"/>
</dbReference>
<evidence type="ECO:0000256" key="2">
    <source>
        <dbReference type="ARBA" id="ARBA00022670"/>
    </source>
</evidence>
<evidence type="ECO:0000256" key="5">
    <source>
        <dbReference type="ARBA" id="ARBA00022833"/>
    </source>
</evidence>
<keyword evidence="6" id="KW-0482">Metalloprotease</keyword>
<evidence type="ECO:0000256" key="4">
    <source>
        <dbReference type="ARBA" id="ARBA00022801"/>
    </source>
</evidence>
<evidence type="ECO:0000256" key="1">
    <source>
        <dbReference type="ARBA" id="ARBA00001947"/>
    </source>
</evidence>
<evidence type="ECO:0000256" key="6">
    <source>
        <dbReference type="ARBA" id="ARBA00023049"/>
    </source>
</evidence>
<dbReference type="Proteomes" id="UP001610728">
    <property type="component" value="Unassembled WGS sequence"/>
</dbReference>
<evidence type="ECO:0000259" key="8">
    <source>
        <dbReference type="Pfam" id="PF01431"/>
    </source>
</evidence>
<comment type="cofactor">
    <cofactor evidence="1">
        <name>Zn(2+)</name>
        <dbReference type="ChEBI" id="CHEBI:29105"/>
    </cofactor>
</comment>
<evidence type="ECO:0000259" key="9">
    <source>
        <dbReference type="Pfam" id="PF05649"/>
    </source>
</evidence>
<dbReference type="InterPro" id="IPR042089">
    <property type="entry name" value="Peptidase_M13_dom_2"/>
</dbReference>
<dbReference type="InterPro" id="IPR018497">
    <property type="entry name" value="Peptidase_M13_C"/>
</dbReference>
<dbReference type="PANTHER" id="PTHR11733:SF240">
    <property type="entry name" value="GH14155P-RELATED"/>
    <property type="match status" value="1"/>
</dbReference>
<keyword evidence="4" id="KW-0378">Hydrolase</keyword>
<dbReference type="PANTHER" id="PTHR11733">
    <property type="entry name" value="ZINC METALLOPROTEASE FAMILY M13 NEPRILYSIN-RELATED"/>
    <property type="match status" value="1"/>
</dbReference>
<dbReference type="InterPro" id="IPR024079">
    <property type="entry name" value="MetalloPept_cat_dom_sf"/>
</dbReference>
<evidence type="ECO:0000313" key="10">
    <source>
        <dbReference type="EMBL" id="KAL2890675.1"/>
    </source>
</evidence>
<dbReference type="Pfam" id="PF05649">
    <property type="entry name" value="Peptidase_M13_N"/>
    <property type="match status" value="1"/>
</dbReference>
<keyword evidence="11" id="KW-1185">Reference proteome</keyword>
<feature type="domain" description="Peptidase M13 N-terminal" evidence="9">
    <location>
        <begin position="58"/>
        <end position="434"/>
    </location>
</feature>
<keyword evidence="2" id="KW-0645">Protease</keyword>
<evidence type="ECO:0000256" key="3">
    <source>
        <dbReference type="ARBA" id="ARBA00022723"/>
    </source>
</evidence>
<proteinExistence type="predicted"/>
<dbReference type="InterPro" id="IPR008753">
    <property type="entry name" value="Peptidase_M13_N"/>
</dbReference>
<dbReference type="EMBL" id="JABSNW010000001">
    <property type="protein sequence ID" value="KAL2890675.1"/>
    <property type="molecule type" value="Genomic_DNA"/>
</dbReference>
<dbReference type="Gene3D" id="1.10.1380.10">
    <property type="entry name" value="Neutral endopeptidase , domain2"/>
    <property type="match status" value="1"/>
</dbReference>
<feature type="domain" description="Peptidase M13 C-terminal" evidence="8">
    <location>
        <begin position="499"/>
        <end position="697"/>
    </location>
</feature>
<dbReference type="Pfam" id="PF01431">
    <property type="entry name" value="Peptidase_M13"/>
    <property type="match status" value="1"/>
</dbReference>
<feature type="chain" id="PRO_5046741686" evidence="7">
    <location>
        <begin position="25"/>
        <end position="701"/>
    </location>
</feature>
<dbReference type="RefSeq" id="XP_070861855.1">
    <property type="nucleotide sequence ID" value="XM_071005547.1"/>
</dbReference>
<name>A0ABR4MR17_9PEZI</name>
<sequence>MVKLTMKFQAAPLLVCAAVLCVRAETTDEIVCNTPDCHRVSREILDRLSPDYLSMNACSDFDEMVCGGWRDKHHLRPDQFQLTTNMLMEEGIKASLRDAIEQEPYRGPSSAMDINFNKLKGSYEACMNIETLTDLGLKPLRELLENIDESRCIDDDLKILMSNGVTTLLSLEPHANFRNPISNILGVFAPPSLGLPSKRYYENEGIVDEYRRVIAGILGTLYPDIPESVSRKIVDIETQLAAFMPNDNHSKKAALEENAVSLSDAAQLIPQIDLEGLVKFFRPKHRAADHVAVHHIDYIRALSNILENSSSRVLKSYFRLQVAISYADYVQHDVFNDLHLLRRKVSAMEFVEPVPPHRWLTCINHLEKGLGWSLGRMFLYSSFSPADESFGSSMVQNIKSRFKFALKQSTWMDIDARIIAMQKIQNMEYDVGYPFRGKPSVKSGSEVYSYYRSVDVDDASYLRNERFMRKINIEKKWESLDVFSTGSQRGEAMTTPASTYYPTINRLVLTPALLQWPAFGVNIPDYISYGSTGFVIAREMSHTFDSLGRHYDHNAEFDSWWSEQTLQGFNNKAQCFDDEYSKLTVPNYPDGAININGTSTLEENISDFYGLSVAYNTWEKHSKGSAKNPLLPGLESFTQDQMFFVSFGSMSCSKSTAESTLHEAMTGVYTPLSLRKNAVVANSREFQKAFRCSVKEPVCEI</sequence>
<protein>
    <submittedName>
        <fullName evidence="10">Endothelin-converting enzyme 1</fullName>
    </submittedName>
</protein>
<comment type="caution">
    <text evidence="10">The sequence shown here is derived from an EMBL/GenBank/DDBJ whole genome shotgun (WGS) entry which is preliminary data.</text>
</comment>
<dbReference type="SUPFAM" id="SSF55486">
    <property type="entry name" value="Metalloproteases ('zincins'), catalytic domain"/>
    <property type="match status" value="1"/>
</dbReference>
<evidence type="ECO:0000313" key="11">
    <source>
        <dbReference type="Proteomes" id="UP001610728"/>
    </source>
</evidence>